<keyword evidence="5" id="KW-0998">Cell outer membrane</keyword>
<dbReference type="PROSITE" id="PS51257">
    <property type="entry name" value="PROKAR_LIPOPROTEIN"/>
    <property type="match status" value="1"/>
</dbReference>
<evidence type="ECO:0000313" key="9">
    <source>
        <dbReference type="Proteomes" id="UP000029273"/>
    </source>
</evidence>
<evidence type="ECO:0000256" key="3">
    <source>
        <dbReference type="ARBA" id="ARBA00023136"/>
    </source>
</evidence>
<proteinExistence type="predicted"/>
<dbReference type="AlphaFoldDB" id="A0A1A6C1F2"/>
<dbReference type="EMBL" id="JQSG02000006">
    <property type="protein sequence ID" value="OBS08396.1"/>
    <property type="molecule type" value="Genomic_DNA"/>
</dbReference>
<evidence type="ECO:0000256" key="5">
    <source>
        <dbReference type="ARBA" id="ARBA00023237"/>
    </source>
</evidence>
<feature type="chain" id="PRO_5008343184" description="Lipoprotein" evidence="7">
    <location>
        <begin position="21"/>
        <end position="46"/>
    </location>
</feature>
<evidence type="ECO:0000256" key="4">
    <source>
        <dbReference type="ARBA" id="ARBA00023139"/>
    </source>
</evidence>
<accession>A0A1A6C1F2</accession>
<evidence type="ECO:0000256" key="1">
    <source>
        <dbReference type="ARBA" id="ARBA00004459"/>
    </source>
</evidence>
<dbReference type="GO" id="GO:0009279">
    <property type="term" value="C:cell outer membrane"/>
    <property type="evidence" value="ECO:0007669"/>
    <property type="project" value="UniProtKB-SubCell"/>
</dbReference>
<protein>
    <recommendedName>
        <fullName evidence="10">Lipoprotein</fullName>
    </recommendedName>
</protein>
<keyword evidence="4" id="KW-0564">Palmitate</keyword>
<dbReference type="Proteomes" id="UP000029273">
    <property type="component" value="Unassembled WGS sequence"/>
</dbReference>
<feature type="signal peptide" evidence="7">
    <location>
        <begin position="1"/>
        <end position="20"/>
    </location>
</feature>
<reference evidence="8 9" key="1">
    <citation type="journal article" date="2014" name="Genome Announc.">
        <title>Draft Genome Sequence of the Iron-Oxidizing, Acidophilic, and Halotolerant 'Thiobacillus prosperus' Type Strain DSM 5130.</title>
        <authorList>
            <person name="Ossandon F.J."/>
            <person name="Cardenas J.P."/>
            <person name="Corbett M."/>
            <person name="Quatrini R."/>
            <person name="Holmes D.S."/>
            <person name="Watkin E."/>
        </authorList>
    </citation>
    <scope>NUCLEOTIDE SEQUENCE [LARGE SCALE GENOMIC DNA]</scope>
    <source>
        <strain evidence="8 9">DSM 5130</strain>
    </source>
</reference>
<keyword evidence="2 7" id="KW-0732">Signal</keyword>
<evidence type="ECO:0000256" key="7">
    <source>
        <dbReference type="SAM" id="SignalP"/>
    </source>
</evidence>
<dbReference type="Pfam" id="PF13627">
    <property type="entry name" value="LptM_cons"/>
    <property type="match status" value="1"/>
</dbReference>
<organism evidence="8 9">
    <name type="scientific">Acidihalobacter prosperus</name>
    <dbReference type="NCBI Taxonomy" id="160660"/>
    <lineage>
        <taxon>Bacteria</taxon>
        <taxon>Pseudomonadati</taxon>
        <taxon>Pseudomonadota</taxon>
        <taxon>Gammaproteobacteria</taxon>
        <taxon>Chromatiales</taxon>
        <taxon>Ectothiorhodospiraceae</taxon>
        <taxon>Acidihalobacter</taxon>
    </lineage>
</organism>
<evidence type="ECO:0000256" key="6">
    <source>
        <dbReference type="ARBA" id="ARBA00023288"/>
    </source>
</evidence>
<evidence type="ECO:0000256" key="2">
    <source>
        <dbReference type="ARBA" id="ARBA00022729"/>
    </source>
</evidence>
<evidence type="ECO:0000313" key="8">
    <source>
        <dbReference type="EMBL" id="OBS08396.1"/>
    </source>
</evidence>
<keyword evidence="9" id="KW-1185">Reference proteome</keyword>
<comment type="caution">
    <text evidence="8">The sequence shown here is derived from an EMBL/GenBank/DDBJ whole genome shotgun (WGS) entry which is preliminary data.</text>
</comment>
<dbReference type="NCBIfam" id="NF047847">
    <property type="entry name" value="SS_mature_LptM"/>
    <property type="match status" value="1"/>
</dbReference>
<name>A0A1A6C1F2_9GAMM</name>
<dbReference type="InterPro" id="IPR032831">
    <property type="entry name" value="LptM_cons"/>
</dbReference>
<gene>
    <name evidence="8" type="ORF">Thpro_022646</name>
</gene>
<comment type="subcellular location">
    <subcellularLocation>
        <location evidence="1">Cell outer membrane</location>
        <topology evidence="1">Lipid-anchor</topology>
    </subcellularLocation>
</comment>
<keyword evidence="3" id="KW-0472">Membrane</keyword>
<evidence type="ECO:0008006" key="10">
    <source>
        <dbReference type="Google" id="ProtNLM"/>
    </source>
</evidence>
<sequence length="46" mass="4748">MMPFCLRRLLPFACAILLCAALSGCGHKGPLYLPSNQGATQPAAGS</sequence>
<keyword evidence="6" id="KW-0449">Lipoprotein</keyword>